<dbReference type="Proteomes" id="UP001500839">
    <property type="component" value="Unassembled WGS sequence"/>
</dbReference>
<protein>
    <submittedName>
        <fullName evidence="4">NUDIX hydrolase</fullName>
    </submittedName>
</protein>
<dbReference type="InterPro" id="IPR000086">
    <property type="entry name" value="NUDIX_hydrolase_dom"/>
</dbReference>
<dbReference type="GO" id="GO:0016787">
    <property type="term" value="F:hydrolase activity"/>
    <property type="evidence" value="ECO:0007669"/>
    <property type="project" value="UniProtKB-KW"/>
</dbReference>
<dbReference type="PANTHER" id="PTHR11839:SF31">
    <property type="entry name" value="ADP-RIBOSE PYROPHOSPHATASE"/>
    <property type="match status" value="1"/>
</dbReference>
<dbReference type="Gene3D" id="3.90.79.10">
    <property type="entry name" value="Nucleoside Triphosphate Pyrophosphohydrolase"/>
    <property type="match status" value="1"/>
</dbReference>
<dbReference type="CDD" id="cd24158">
    <property type="entry name" value="NUDIX_ADPRase_Rv1700"/>
    <property type="match status" value="1"/>
</dbReference>
<evidence type="ECO:0000313" key="4">
    <source>
        <dbReference type="EMBL" id="GAA4813101.1"/>
    </source>
</evidence>
<dbReference type="PANTHER" id="PTHR11839">
    <property type="entry name" value="UDP/ADP-SUGAR PYROPHOSPHATASE"/>
    <property type="match status" value="1"/>
</dbReference>
<dbReference type="InterPro" id="IPR015797">
    <property type="entry name" value="NUDIX_hydrolase-like_dom_sf"/>
</dbReference>
<organism evidence="4 5">
    <name type="scientific">Tomitella cavernea</name>
    <dbReference type="NCBI Taxonomy" id="1387982"/>
    <lineage>
        <taxon>Bacteria</taxon>
        <taxon>Bacillati</taxon>
        <taxon>Actinomycetota</taxon>
        <taxon>Actinomycetes</taxon>
        <taxon>Mycobacteriales</taxon>
        <taxon>Tomitella</taxon>
    </lineage>
</organism>
<feature type="region of interest" description="Disordered" evidence="2">
    <location>
        <begin position="191"/>
        <end position="218"/>
    </location>
</feature>
<evidence type="ECO:0000256" key="2">
    <source>
        <dbReference type="SAM" id="MobiDB-lite"/>
    </source>
</evidence>
<evidence type="ECO:0000259" key="3">
    <source>
        <dbReference type="PROSITE" id="PS51462"/>
    </source>
</evidence>
<accession>A0ABP9CP55</accession>
<dbReference type="PROSITE" id="PS51462">
    <property type="entry name" value="NUDIX"/>
    <property type="match status" value="1"/>
</dbReference>
<gene>
    <name evidence="4" type="ORF">GCM10023353_17500</name>
</gene>
<feature type="domain" description="Nudix hydrolase" evidence="3">
    <location>
        <begin position="49"/>
        <end position="180"/>
    </location>
</feature>
<keyword evidence="5" id="KW-1185">Reference proteome</keyword>
<dbReference type="SUPFAM" id="SSF55811">
    <property type="entry name" value="Nudix"/>
    <property type="match status" value="1"/>
</dbReference>
<dbReference type="RefSeq" id="WP_200175646.1">
    <property type="nucleotide sequence ID" value="NZ_BAABKQ010000001.1"/>
</dbReference>
<sequence length="218" mass="22844">MSDDGAADADRHEFAVAGSATVYDGAIVALRVDEVEMPGGGTARREVVEHHAAVVIAAVDDDDRITLIRQYRHPLGRRIWELPAGLMDVAGEAALTGAQRELHEEAGLTASRWSVLVDLAASPGFTDETLRVYLAEGITDVGRPEAHDEEADLQVRSVPLGEAVAMVFAGEIVNAAAVAGILAVSAVRAGHGQSRTPESPPPVAAEAFAARARSRGGR</sequence>
<proteinExistence type="predicted"/>
<evidence type="ECO:0000313" key="5">
    <source>
        <dbReference type="Proteomes" id="UP001500839"/>
    </source>
</evidence>
<dbReference type="Pfam" id="PF00293">
    <property type="entry name" value="NUDIX"/>
    <property type="match status" value="1"/>
</dbReference>
<reference evidence="5" key="1">
    <citation type="journal article" date="2019" name="Int. J. Syst. Evol. Microbiol.">
        <title>The Global Catalogue of Microorganisms (GCM) 10K type strain sequencing project: providing services to taxonomists for standard genome sequencing and annotation.</title>
        <authorList>
            <consortium name="The Broad Institute Genomics Platform"/>
            <consortium name="The Broad Institute Genome Sequencing Center for Infectious Disease"/>
            <person name="Wu L."/>
            <person name="Ma J."/>
        </authorList>
    </citation>
    <scope>NUCLEOTIDE SEQUENCE [LARGE SCALE GENOMIC DNA]</scope>
    <source>
        <strain evidence="5">JCM 18542</strain>
    </source>
</reference>
<dbReference type="EMBL" id="BAABKQ010000001">
    <property type="protein sequence ID" value="GAA4813101.1"/>
    <property type="molecule type" value="Genomic_DNA"/>
</dbReference>
<comment type="caution">
    <text evidence="4">The sequence shown here is derived from an EMBL/GenBank/DDBJ whole genome shotgun (WGS) entry which is preliminary data.</text>
</comment>
<name>A0ABP9CP55_9ACTN</name>
<evidence type="ECO:0000256" key="1">
    <source>
        <dbReference type="ARBA" id="ARBA00022801"/>
    </source>
</evidence>
<keyword evidence="1 4" id="KW-0378">Hydrolase</keyword>